<dbReference type="SMART" id="SM00248">
    <property type="entry name" value="ANK"/>
    <property type="match status" value="2"/>
</dbReference>
<feature type="region of interest" description="Disordered" evidence="2">
    <location>
        <begin position="371"/>
        <end position="396"/>
    </location>
</feature>
<accession>A0A8B8ETP3</accession>
<dbReference type="AlphaFoldDB" id="A0A8B8ETP3"/>
<evidence type="ECO:0000259" key="3">
    <source>
        <dbReference type="PROSITE" id="PS50053"/>
    </source>
</evidence>
<dbReference type="PANTHER" id="PTHR22677">
    <property type="entry name" value="ANKYRIN REPEAT DOMAIN-CONTAINING PROTEIN 60"/>
    <property type="match status" value="1"/>
</dbReference>
<keyword evidence="1" id="KW-0040">ANK repeat</keyword>
<dbReference type="SUPFAM" id="SSF54236">
    <property type="entry name" value="Ubiquitin-like"/>
    <property type="match status" value="1"/>
</dbReference>
<organism evidence="4 5">
    <name type="scientific">Crassostrea virginica</name>
    <name type="common">Eastern oyster</name>
    <dbReference type="NCBI Taxonomy" id="6565"/>
    <lineage>
        <taxon>Eukaryota</taxon>
        <taxon>Metazoa</taxon>
        <taxon>Spiralia</taxon>
        <taxon>Lophotrochozoa</taxon>
        <taxon>Mollusca</taxon>
        <taxon>Bivalvia</taxon>
        <taxon>Autobranchia</taxon>
        <taxon>Pteriomorphia</taxon>
        <taxon>Ostreida</taxon>
        <taxon>Ostreoidea</taxon>
        <taxon>Ostreidae</taxon>
        <taxon>Crassostrea</taxon>
    </lineage>
</organism>
<dbReference type="InterPro" id="IPR036770">
    <property type="entry name" value="Ankyrin_rpt-contain_sf"/>
</dbReference>
<feature type="compositionally biased region" description="Basic and acidic residues" evidence="2">
    <location>
        <begin position="371"/>
        <end position="382"/>
    </location>
</feature>
<feature type="domain" description="Ubiquitin-like" evidence="3">
    <location>
        <begin position="18"/>
        <end position="90"/>
    </location>
</feature>
<dbReference type="Gene3D" id="3.10.20.90">
    <property type="entry name" value="Phosphatidylinositol 3-kinase Catalytic Subunit, Chain A, domain 1"/>
    <property type="match status" value="1"/>
</dbReference>
<evidence type="ECO:0000313" key="4">
    <source>
        <dbReference type="Proteomes" id="UP000694844"/>
    </source>
</evidence>
<proteinExistence type="predicted"/>
<dbReference type="GeneID" id="111136503"/>
<dbReference type="PROSITE" id="PS50297">
    <property type="entry name" value="ANK_REP_REGION"/>
    <property type="match status" value="2"/>
</dbReference>
<dbReference type="RefSeq" id="XP_022343098.1">
    <property type="nucleotide sequence ID" value="XM_022487390.1"/>
</dbReference>
<feature type="region of interest" description="Disordered" evidence="2">
    <location>
        <begin position="279"/>
        <end position="324"/>
    </location>
</feature>
<dbReference type="InterPro" id="IPR000626">
    <property type="entry name" value="Ubiquitin-like_dom"/>
</dbReference>
<evidence type="ECO:0000256" key="2">
    <source>
        <dbReference type="SAM" id="MobiDB-lite"/>
    </source>
</evidence>
<dbReference type="Pfam" id="PF12796">
    <property type="entry name" value="Ank_2"/>
    <property type="match status" value="1"/>
</dbReference>
<feature type="repeat" description="ANK" evidence="1">
    <location>
        <begin position="140"/>
        <end position="172"/>
    </location>
</feature>
<dbReference type="Proteomes" id="UP000694844">
    <property type="component" value="Chromosome 5"/>
</dbReference>
<feature type="repeat" description="ANK" evidence="1">
    <location>
        <begin position="173"/>
        <end position="205"/>
    </location>
</feature>
<dbReference type="PROSITE" id="PS50088">
    <property type="entry name" value="ANK_REPEAT"/>
    <property type="match status" value="2"/>
</dbReference>
<keyword evidence="4" id="KW-1185">Reference proteome</keyword>
<dbReference type="InterPro" id="IPR039323">
    <property type="entry name" value="ANKRD_45/46/60"/>
</dbReference>
<dbReference type="OrthoDB" id="10258888at2759"/>
<dbReference type="KEGG" id="cvn:111136503"/>
<reference evidence="5" key="1">
    <citation type="submission" date="2025-08" db="UniProtKB">
        <authorList>
            <consortium name="RefSeq"/>
        </authorList>
    </citation>
    <scope>IDENTIFICATION</scope>
    <source>
        <tissue evidence="5">Whole sample</tissue>
    </source>
</reference>
<dbReference type="PANTHER" id="PTHR22677:SF3">
    <property type="entry name" value="ANKYRIN REPEAT DOMAIN-CONTAINING PROTEIN 60"/>
    <property type="match status" value="1"/>
</dbReference>
<protein>
    <submittedName>
        <fullName evidence="5">Protein phosphatase 1 regulatory subunit 12A-like isoform X1</fullName>
    </submittedName>
</protein>
<gene>
    <name evidence="5" type="primary">LOC111136503</name>
</gene>
<dbReference type="Gene3D" id="1.25.40.20">
    <property type="entry name" value="Ankyrin repeat-containing domain"/>
    <property type="match status" value="2"/>
</dbReference>
<feature type="compositionally biased region" description="Basic and acidic residues" evidence="2">
    <location>
        <begin position="295"/>
        <end position="310"/>
    </location>
</feature>
<dbReference type="InterPro" id="IPR029071">
    <property type="entry name" value="Ubiquitin-like_domsf"/>
</dbReference>
<feature type="compositionally biased region" description="Acidic residues" evidence="2">
    <location>
        <begin position="311"/>
        <end position="322"/>
    </location>
</feature>
<evidence type="ECO:0000313" key="5">
    <source>
        <dbReference type="RefSeq" id="XP_022343098.1"/>
    </source>
</evidence>
<dbReference type="SUPFAM" id="SSF48403">
    <property type="entry name" value="Ankyrin repeat"/>
    <property type="match status" value="1"/>
</dbReference>
<dbReference type="InterPro" id="IPR002110">
    <property type="entry name" value="Ankyrin_rpt"/>
</dbReference>
<sequence>MGSRIRSRGHTGRERTHFDIQVRLFTDEKFPLKHISGEMKISELKRYMEFAAGIPVHMQKISYLDSGELLENSTIRSNDIVPGATLNVSVWPMWRDLIEAASLNDIDWVFSLGVTSPTSYKTPHSDYMTKKARKAWLEERAFLALYIAAHRGHEKLVKRLIEAGTDLNACTSFGRTALHVAASQGRGNIVDILLEKGADIDAEDDDGSTALSIAAKFNHKSCERHLFLFRWQERAKRTKPSEEPDRMAHQFYDSAFPVWMKGQKCQLYMTNILPPGEYEGTRIDSPKKKAGNRGFTEEEIKSLERQRTEESFENDPDGFDEDGNYKLPIIREERQKTKSSLKSSVSYDEWLKKKKAVEQRAIDIKKAAEEKIRQEEEERRNEDDPELRRKRLEAEKSQSYETWLAQREVEKKKVEFQRQKDDLPLAVDRGPGALRAYLRSLGKTRAGDTYEDWLDQKETELDLYKEKRVPSSKTITA</sequence>
<name>A0A8B8ETP3_CRAVI</name>
<evidence type="ECO:0000256" key="1">
    <source>
        <dbReference type="PROSITE-ProRule" id="PRU00023"/>
    </source>
</evidence>
<dbReference type="PROSITE" id="PS50053">
    <property type="entry name" value="UBIQUITIN_2"/>
    <property type="match status" value="1"/>
</dbReference>